<evidence type="ECO:0000256" key="2">
    <source>
        <dbReference type="ARBA" id="ARBA00023125"/>
    </source>
</evidence>
<dbReference type="AlphaFoldDB" id="A0A398CSJ0"/>
<dbReference type="CDD" id="cd01106">
    <property type="entry name" value="HTH_TipAL-Mta"/>
    <property type="match status" value="1"/>
</dbReference>
<dbReference type="RefSeq" id="WP_119089676.1">
    <property type="nucleotide sequence ID" value="NZ_QXIS01000036.1"/>
</dbReference>
<dbReference type="SUPFAM" id="SSF89082">
    <property type="entry name" value="Antibiotic binding domain of TipA-like multidrug resistance regulators"/>
    <property type="match status" value="1"/>
</dbReference>
<name>A0A398CSJ0_9BACT</name>
<organism evidence="6 7">
    <name type="scientific">Candidatus Cryosericum terrychapinii</name>
    <dbReference type="NCBI Taxonomy" id="2290919"/>
    <lineage>
        <taxon>Bacteria</taxon>
        <taxon>Pseudomonadati</taxon>
        <taxon>Caldisericota/Cryosericota group</taxon>
        <taxon>Candidatus Cryosericota</taxon>
        <taxon>Candidatus Cryosericia</taxon>
        <taxon>Candidatus Cryosericales</taxon>
        <taxon>Candidatus Cryosericaceae</taxon>
        <taxon>Candidatus Cryosericum</taxon>
    </lineage>
</organism>
<dbReference type="Gene3D" id="1.10.1660.10">
    <property type="match status" value="1"/>
</dbReference>
<sequence>MTYTIGKVARIAHVSVRTLHYYDAIGLLNPSYETPSGYRLYVDSDLELLQQVLFFRSLGFPLGQIKAIVQSPAFDRRKALEAHRTALLERRKAVEALLAAVGHTIEAMDKGETMDTTTMFDAFDERALEEHRTKYADEAKQRWGTTDAYVESQRRTSKHTKEDWKRIQQEGAEIREGLATLMDHSPTDRDVQTLVKRFHEYMSTNFYACSLEMLSGLGDMYVSDPRFTATYDKVRPGLATFLRDAIKIYCTGNAT</sequence>
<evidence type="ECO:0000313" key="7">
    <source>
        <dbReference type="Proteomes" id="UP000266328"/>
    </source>
</evidence>
<evidence type="ECO:0000256" key="4">
    <source>
        <dbReference type="ARBA" id="ARBA00023163"/>
    </source>
</evidence>
<comment type="caution">
    <text evidence="6">The sequence shown here is derived from an EMBL/GenBank/DDBJ whole genome shotgun (WGS) entry which is preliminary data.</text>
</comment>
<dbReference type="GO" id="GO:0003700">
    <property type="term" value="F:DNA-binding transcription factor activity"/>
    <property type="evidence" value="ECO:0007669"/>
    <property type="project" value="InterPro"/>
</dbReference>
<dbReference type="Pfam" id="PF07739">
    <property type="entry name" value="TipAS"/>
    <property type="match status" value="1"/>
</dbReference>
<accession>A0A398CSJ0</accession>
<dbReference type="InterPro" id="IPR000551">
    <property type="entry name" value="MerR-type_HTH_dom"/>
</dbReference>
<dbReference type="PROSITE" id="PS50937">
    <property type="entry name" value="HTH_MERR_2"/>
    <property type="match status" value="1"/>
</dbReference>
<dbReference type="GO" id="GO:0003677">
    <property type="term" value="F:DNA binding"/>
    <property type="evidence" value="ECO:0007669"/>
    <property type="project" value="UniProtKB-KW"/>
</dbReference>
<proteinExistence type="predicted"/>
<dbReference type="Pfam" id="PF13411">
    <property type="entry name" value="MerR_1"/>
    <property type="match status" value="1"/>
</dbReference>
<evidence type="ECO:0000256" key="3">
    <source>
        <dbReference type="ARBA" id="ARBA00023159"/>
    </source>
</evidence>
<keyword evidence="1" id="KW-0805">Transcription regulation</keyword>
<dbReference type="PANTHER" id="PTHR30204:SF90">
    <property type="entry name" value="HTH-TYPE TRANSCRIPTIONAL ACTIVATOR MTA"/>
    <property type="match status" value="1"/>
</dbReference>
<keyword evidence="7" id="KW-1185">Reference proteome</keyword>
<dbReference type="OrthoDB" id="9814833at2"/>
<dbReference type="SMART" id="SM00422">
    <property type="entry name" value="HTH_MERR"/>
    <property type="match status" value="1"/>
</dbReference>
<keyword evidence="2" id="KW-0238">DNA-binding</keyword>
<dbReference type="InterPro" id="IPR036244">
    <property type="entry name" value="TipA-like_antibiotic-bd"/>
</dbReference>
<protein>
    <submittedName>
        <fullName evidence="6">MerR family transcriptional regulator</fullName>
    </submittedName>
</protein>
<dbReference type="PRINTS" id="PR00040">
    <property type="entry name" value="HTHMERR"/>
</dbReference>
<dbReference type="InterPro" id="IPR047057">
    <property type="entry name" value="MerR_fam"/>
</dbReference>
<gene>
    <name evidence="6" type="ORF">SMC7_07205</name>
</gene>
<dbReference type="Proteomes" id="UP000266328">
    <property type="component" value="Unassembled WGS sequence"/>
</dbReference>
<keyword evidence="3" id="KW-0010">Activator</keyword>
<dbReference type="EMBL" id="QXIS01000036">
    <property type="protein sequence ID" value="RIE05513.1"/>
    <property type="molecule type" value="Genomic_DNA"/>
</dbReference>
<evidence type="ECO:0000259" key="5">
    <source>
        <dbReference type="PROSITE" id="PS50937"/>
    </source>
</evidence>
<dbReference type="Gene3D" id="1.10.490.50">
    <property type="entry name" value="Antibiotic binding domain of TipA-like multidrug resistance regulators"/>
    <property type="match status" value="1"/>
</dbReference>
<evidence type="ECO:0000313" key="6">
    <source>
        <dbReference type="EMBL" id="RIE05513.1"/>
    </source>
</evidence>
<dbReference type="PANTHER" id="PTHR30204">
    <property type="entry name" value="REDOX-CYCLING DRUG-SENSING TRANSCRIPTIONAL ACTIVATOR SOXR"/>
    <property type="match status" value="1"/>
</dbReference>
<evidence type="ECO:0000256" key="1">
    <source>
        <dbReference type="ARBA" id="ARBA00023015"/>
    </source>
</evidence>
<dbReference type="SUPFAM" id="SSF46955">
    <property type="entry name" value="Putative DNA-binding domain"/>
    <property type="match status" value="1"/>
</dbReference>
<keyword evidence="4" id="KW-0804">Transcription</keyword>
<reference evidence="6 7" key="1">
    <citation type="submission" date="2018-09" db="EMBL/GenBank/DDBJ databases">
        <title>Discovery and Ecogenomic Context for Candidatus Cryosericales, a Global Caldiserica Order Active in Thawing Permafrost.</title>
        <authorList>
            <person name="Martinez M.A."/>
            <person name="Woodcroft B.J."/>
            <person name="Ignacio Espinoza J.C."/>
            <person name="Zayed A."/>
            <person name="Singleton C.M."/>
            <person name="Boyd J."/>
            <person name="Li Y.-F."/>
            <person name="Purvine S."/>
            <person name="Maughan H."/>
            <person name="Hodgkins S.B."/>
            <person name="Anderson D."/>
            <person name="Sederholm M."/>
            <person name="Temperton B."/>
            <person name="Saleska S.R."/>
            <person name="Tyson G.W."/>
            <person name="Rich V.I."/>
        </authorList>
    </citation>
    <scope>NUCLEOTIDE SEQUENCE [LARGE SCALE GENOMIC DNA]</scope>
    <source>
        <strain evidence="6 7">SMC7</strain>
    </source>
</reference>
<dbReference type="InterPro" id="IPR012925">
    <property type="entry name" value="TipAS_dom"/>
</dbReference>
<dbReference type="InterPro" id="IPR009061">
    <property type="entry name" value="DNA-bd_dom_put_sf"/>
</dbReference>
<feature type="domain" description="HTH merR-type" evidence="5">
    <location>
        <begin position="2"/>
        <end position="71"/>
    </location>
</feature>